<reference evidence="1" key="1">
    <citation type="journal article" date="2025" name="Int. J. Syst. Evol. Microbiol.">
        <title>Inconstantimicrobium mannanitabidum sp. nov., a novel member of the family Clostridiaceae isolated from anoxic soil under the treatment of reductive soil disinfestation.</title>
        <authorList>
            <person name="Ueki A."/>
            <person name="Tonouchi A."/>
            <person name="Honma S."/>
            <person name="Kaku N."/>
            <person name="Ueki K."/>
        </authorList>
    </citation>
    <scope>NUCLEOTIDE SEQUENCE</scope>
    <source>
        <strain evidence="1">TW13</strain>
    </source>
</reference>
<gene>
    <name evidence="1" type="ORF">rsdtw13_17680</name>
</gene>
<dbReference type="EMBL" id="BROD01000001">
    <property type="protein sequence ID" value="GKX66510.1"/>
    <property type="molecule type" value="Genomic_DNA"/>
</dbReference>
<sequence>MNTIPKEVDEVLKQYFNLFDDKFPNLLESYHIYGSVSLGAFKYGASDIDFVAILKRKINEDDLNGLKEIHTNIKKVFPKIDLMGFYITQDNLMSNINNEKTCACFIEGEFKGFIEFDRNSIDAYQLQSYGITVKGKEISTYNITIDWYILLKNMIDNINSYWFNRVNSYKKFLSRPYLNSIFSLEEIEWGVLSVSRIYYTINEKDIVSKIGAGEYALRTLPERWHKIINEAMRLRKDDNNSCYKSFISRRKDAINYMTFIIQESNKLYSISQ</sequence>
<organism evidence="1 2">
    <name type="scientific">Inconstantimicrobium mannanitabidum</name>
    <dbReference type="NCBI Taxonomy" id="1604901"/>
    <lineage>
        <taxon>Bacteria</taxon>
        <taxon>Bacillati</taxon>
        <taxon>Bacillota</taxon>
        <taxon>Clostridia</taxon>
        <taxon>Eubacteriales</taxon>
        <taxon>Clostridiaceae</taxon>
        <taxon>Inconstantimicrobium</taxon>
    </lineage>
</organism>
<protein>
    <submittedName>
        <fullName evidence="1">Uncharacterized protein</fullName>
    </submittedName>
</protein>
<evidence type="ECO:0000313" key="2">
    <source>
        <dbReference type="Proteomes" id="UP001058074"/>
    </source>
</evidence>
<keyword evidence="2" id="KW-1185">Reference proteome</keyword>
<evidence type="ECO:0000313" key="1">
    <source>
        <dbReference type="EMBL" id="GKX66510.1"/>
    </source>
</evidence>
<comment type="caution">
    <text evidence="1">The sequence shown here is derived from an EMBL/GenBank/DDBJ whole genome shotgun (WGS) entry which is preliminary data.</text>
</comment>
<accession>A0ACB5RBA8</accession>
<proteinExistence type="predicted"/>
<name>A0ACB5RBA8_9CLOT</name>
<dbReference type="Proteomes" id="UP001058074">
    <property type="component" value="Unassembled WGS sequence"/>
</dbReference>